<comment type="caution">
    <text evidence="1">The sequence shown here is derived from an EMBL/GenBank/DDBJ whole genome shotgun (WGS) entry which is preliminary data.</text>
</comment>
<keyword evidence="2" id="KW-1185">Reference proteome</keyword>
<dbReference type="AlphaFoldDB" id="A0A812I6Z9"/>
<organism evidence="1 2">
    <name type="scientific">Symbiodinium natans</name>
    <dbReference type="NCBI Taxonomy" id="878477"/>
    <lineage>
        <taxon>Eukaryota</taxon>
        <taxon>Sar</taxon>
        <taxon>Alveolata</taxon>
        <taxon>Dinophyceae</taxon>
        <taxon>Suessiales</taxon>
        <taxon>Symbiodiniaceae</taxon>
        <taxon>Symbiodinium</taxon>
    </lineage>
</organism>
<dbReference type="InterPro" id="IPR036873">
    <property type="entry name" value="Rhodanese-like_dom_sf"/>
</dbReference>
<dbReference type="SUPFAM" id="SSF52821">
    <property type="entry name" value="Rhodanese/Cell cycle control phosphatase"/>
    <property type="match status" value="1"/>
</dbReference>
<accession>A0A812I6Z9</accession>
<evidence type="ECO:0000313" key="2">
    <source>
        <dbReference type="Proteomes" id="UP000604046"/>
    </source>
</evidence>
<name>A0A812I6Z9_9DINO</name>
<sequence>MAAAAPVSVPLKDTHISRARRVKVAACHTCDGGPALVRARGSSSFDLGEIDERAQKACSMLHACAVHAPEPSCVVTTTALAPAFQGNMLWMQPKLPAKLARIRAFHETASFAITCGISGHGALAEAGPRRKARVGLQSLPLSCSGKFLLQQVLRSSSQRDEDRRAPTQVDTWGYPDSVTIRHSEPMAATALVGPDFAVPLEKGVEKLTPAEVFELMSAKKCVLLDVRDADRAAGCIEVGGWVLGAAGKYQADTLVFHCLYSLHRGPQPEAEMNGAFRGMSSACKIVVRLEHLCISLLAFAARCANWYRKQADLKQPGPERIRTGLCHEACRGSHGMFLQSFGVSMQRSVFMPCGHSWQPVRAAATGEWP</sequence>
<gene>
    <name evidence="1" type="primary">DSK2B</name>
    <name evidence="1" type="ORF">SNAT2548_LOCUS3254</name>
</gene>
<protein>
    <submittedName>
        <fullName evidence="1">DSK2B protein</fullName>
    </submittedName>
</protein>
<dbReference type="Proteomes" id="UP000604046">
    <property type="component" value="Unassembled WGS sequence"/>
</dbReference>
<evidence type="ECO:0000313" key="1">
    <source>
        <dbReference type="EMBL" id="CAE7026382.1"/>
    </source>
</evidence>
<dbReference type="EMBL" id="CAJNDS010000200">
    <property type="protein sequence ID" value="CAE7026382.1"/>
    <property type="molecule type" value="Genomic_DNA"/>
</dbReference>
<proteinExistence type="predicted"/>
<reference evidence="1" key="1">
    <citation type="submission" date="2021-02" db="EMBL/GenBank/DDBJ databases">
        <authorList>
            <person name="Dougan E. K."/>
            <person name="Rhodes N."/>
            <person name="Thang M."/>
            <person name="Chan C."/>
        </authorList>
    </citation>
    <scope>NUCLEOTIDE SEQUENCE</scope>
</reference>